<organism evidence="1 2">
    <name type="scientific">Paenibacillus silvestris</name>
    <dbReference type="NCBI Taxonomy" id="2606219"/>
    <lineage>
        <taxon>Bacteria</taxon>
        <taxon>Bacillati</taxon>
        <taxon>Bacillota</taxon>
        <taxon>Bacilli</taxon>
        <taxon>Bacillales</taxon>
        <taxon>Paenibacillaceae</taxon>
        <taxon>Paenibacillus</taxon>
    </lineage>
</organism>
<dbReference type="Proteomes" id="UP000481087">
    <property type="component" value="Unassembled WGS sequence"/>
</dbReference>
<dbReference type="GO" id="GO:0003700">
    <property type="term" value="F:DNA-binding transcription factor activity"/>
    <property type="evidence" value="ECO:0007669"/>
    <property type="project" value="TreeGrafter"/>
</dbReference>
<dbReference type="PROSITE" id="PS51197">
    <property type="entry name" value="HTH_RRF2_2"/>
    <property type="match status" value="1"/>
</dbReference>
<name>A0A6L8UXT5_9BACL</name>
<evidence type="ECO:0000313" key="1">
    <source>
        <dbReference type="EMBL" id="MZQ82222.1"/>
    </source>
</evidence>
<dbReference type="Pfam" id="PF02082">
    <property type="entry name" value="Rrf2"/>
    <property type="match status" value="1"/>
</dbReference>
<comment type="caution">
    <text evidence="1">The sequence shown here is derived from an EMBL/GenBank/DDBJ whole genome shotgun (WGS) entry which is preliminary data.</text>
</comment>
<dbReference type="PANTHER" id="PTHR33221">
    <property type="entry name" value="WINGED HELIX-TURN-HELIX TRANSCRIPTIONAL REGULATOR, RRF2 FAMILY"/>
    <property type="match status" value="1"/>
</dbReference>
<proteinExistence type="predicted"/>
<dbReference type="EMBL" id="WTUZ01000010">
    <property type="protein sequence ID" value="MZQ82222.1"/>
    <property type="molecule type" value="Genomic_DNA"/>
</dbReference>
<dbReference type="AlphaFoldDB" id="A0A6L8UXT5"/>
<accession>A0A6L8UXT5</accession>
<sequence length="134" mass="14830">MVNTRLSVAIHILSLVHSDPKASSDMIAGSVSTNPVVIRRITSMLKKSGLLSSRVGVAGFALTKSPSEISLYDIYKSVQLESEIFNIHDNPNPNCTVGREIQQTLDKTFASVKLAMENELRNKTLQDVIYHIFK</sequence>
<reference evidence="1 2" key="1">
    <citation type="submission" date="2019-12" db="EMBL/GenBank/DDBJ databases">
        <title>Paenibacillus sp. nov. sp. isolated from soil.</title>
        <authorList>
            <person name="Kim J."/>
            <person name="Jeong S.E."/>
            <person name="Jung H.S."/>
            <person name="Jeon C.O."/>
        </authorList>
    </citation>
    <scope>NUCLEOTIDE SEQUENCE [LARGE SCALE GENOMIC DNA]</scope>
    <source>
        <strain evidence="1 2">5J-6</strain>
    </source>
</reference>
<dbReference type="InterPro" id="IPR036388">
    <property type="entry name" value="WH-like_DNA-bd_sf"/>
</dbReference>
<keyword evidence="2" id="KW-1185">Reference proteome</keyword>
<dbReference type="Gene3D" id="1.10.10.10">
    <property type="entry name" value="Winged helix-like DNA-binding domain superfamily/Winged helix DNA-binding domain"/>
    <property type="match status" value="1"/>
</dbReference>
<dbReference type="GO" id="GO:0005829">
    <property type="term" value="C:cytosol"/>
    <property type="evidence" value="ECO:0007669"/>
    <property type="project" value="TreeGrafter"/>
</dbReference>
<dbReference type="SUPFAM" id="SSF46785">
    <property type="entry name" value="Winged helix' DNA-binding domain"/>
    <property type="match status" value="1"/>
</dbReference>
<dbReference type="PANTHER" id="PTHR33221:SF15">
    <property type="entry name" value="HTH-TYPE TRANSCRIPTIONAL REGULATOR YWGB-RELATED"/>
    <property type="match status" value="1"/>
</dbReference>
<dbReference type="RefSeq" id="WP_161406385.1">
    <property type="nucleotide sequence ID" value="NZ_WTUZ01000010.1"/>
</dbReference>
<gene>
    <name evidence="1" type="ORF">GQF01_08715</name>
</gene>
<dbReference type="InterPro" id="IPR000944">
    <property type="entry name" value="Tscrpt_reg_Rrf2"/>
</dbReference>
<dbReference type="InterPro" id="IPR036390">
    <property type="entry name" value="WH_DNA-bd_sf"/>
</dbReference>
<protein>
    <submittedName>
        <fullName evidence="1">Rrf2 family transcriptional regulator</fullName>
    </submittedName>
</protein>
<evidence type="ECO:0000313" key="2">
    <source>
        <dbReference type="Proteomes" id="UP000481087"/>
    </source>
</evidence>